<organism evidence="2 3">
    <name type="scientific">Brachybacterium aquaticum</name>
    <dbReference type="NCBI Taxonomy" id="1432564"/>
    <lineage>
        <taxon>Bacteria</taxon>
        <taxon>Bacillati</taxon>
        <taxon>Actinomycetota</taxon>
        <taxon>Actinomycetes</taxon>
        <taxon>Micrococcales</taxon>
        <taxon>Dermabacteraceae</taxon>
        <taxon>Brachybacterium</taxon>
    </lineage>
</organism>
<gene>
    <name evidence="2" type="ORF">HNR70_000487</name>
</gene>
<dbReference type="InterPro" id="IPR012338">
    <property type="entry name" value="Beta-lactam/transpept-like"/>
</dbReference>
<accession>A0A841ABW5</accession>
<proteinExistence type="predicted"/>
<sequence length="388" mass="40594">MSTPTSPAVRLLESAVLTGTVPGGIIAHGRDPEPVARGAMAVDGPPLEADAIMRIQSMTKAITAVAALRLVEQGVLALDDPVGRWLPELAAPRLLTSPGAQLDDTVPADAPITLRHLLTCTSGVGMILEESPLQRAMAERGLEAGSAPWTLPAGDWLAALGTLPLVGQPGRVWRYHHSFSVLGILLSRVTGTSLQAHLRETLFAPLGMVDIGLWVPEEKRDRLPAAYSVAGEDEEPGTGRTAADGLAGLVELEPLGGGPLVGDPGHDVSHGELVSTAADYLRFLRALRDGELVSPAHLRLLSTDQVPAAAKQPDSFFPGFWNGTGWGFGVSVVTAGAHAGRWGWSGGAGTDFFVDPDGTLGLLLTQVEMGERIFELLGAMQELPGPTA</sequence>
<evidence type="ECO:0000259" key="1">
    <source>
        <dbReference type="Pfam" id="PF00144"/>
    </source>
</evidence>
<dbReference type="EMBL" id="JACHLZ010000001">
    <property type="protein sequence ID" value="MBB5830674.1"/>
    <property type="molecule type" value="Genomic_DNA"/>
</dbReference>
<evidence type="ECO:0000313" key="2">
    <source>
        <dbReference type="EMBL" id="MBB5830674.1"/>
    </source>
</evidence>
<evidence type="ECO:0000313" key="3">
    <source>
        <dbReference type="Proteomes" id="UP000588158"/>
    </source>
</evidence>
<dbReference type="SUPFAM" id="SSF56601">
    <property type="entry name" value="beta-lactamase/transpeptidase-like"/>
    <property type="match status" value="1"/>
</dbReference>
<dbReference type="Pfam" id="PF00144">
    <property type="entry name" value="Beta-lactamase"/>
    <property type="match status" value="1"/>
</dbReference>
<dbReference type="RefSeq" id="WP_184324256.1">
    <property type="nucleotide sequence ID" value="NZ_JACHLZ010000001.1"/>
</dbReference>
<dbReference type="Gene3D" id="3.40.710.10">
    <property type="entry name" value="DD-peptidase/beta-lactamase superfamily"/>
    <property type="match status" value="1"/>
</dbReference>
<dbReference type="InterPro" id="IPR050789">
    <property type="entry name" value="Diverse_Enzym_Activities"/>
</dbReference>
<dbReference type="AlphaFoldDB" id="A0A841ABW5"/>
<dbReference type="PANTHER" id="PTHR43283">
    <property type="entry name" value="BETA-LACTAMASE-RELATED"/>
    <property type="match status" value="1"/>
</dbReference>
<feature type="domain" description="Beta-lactamase-related" evidence="1">
    <location>
        <begin position="19"/>
        <end position="363"/>
    </location>
</feature>
<protein>
    <submittedName>
        <fullName evidence="2">CubicO group peptidase (Beta-lactamase class C family)</fullName>
    </submittedName>
</protein>
<dbReference type="InterPro" id="IPR001466">
    <property type="entry name" value="Beta-lactam-related"/>
</dbReference>
<dbReference type="PANTHER" id="PTHR43283:SF3">
    <property type="entry name" value="BETA-LACTAMASE FAMILY PROTEIN (AFU_ORTHOLOGUE AFUA_5G07500)"/>
    <property type="match status" value="1"/>
</dbReference>
<dbReference type="Proteomes" id="UP000588158">
    <property type="component" value="Unassembled WGS sequence"/>
</dbReference>
<keyword evidence="3" id="KW-1185">Reference proteome</keyword>
<reference evidence="2 3" key="1">
    <citation type="submission" date="2020-08" db="EMBL/GenBank/DDBJ databases">
        <title>Sequencing the genomes of 1000 actinobacteria strains.</title>
        <authorList>
            <person name="Klenk H.-P."/>
        </authorList>
    </citation>
    <scope>NUCLEOTIDE SEQUENCE [LARGE SCALE GENOMIC DNA]</scope>
    <source>
        <strain evidence="2 3">DSM 28796</strain>
    </source>
</reference>
<comment type="caution">
    <text evidence="2">The sequence shown here is derived from an EMBL/GenBank/DDBJ whole genome shotgun (WGS) entry which is preliminary data.</text>
</comment>
<name>A0A841ABW5_9MICO</name>